<dbReference type="PANTHER" id="PTHR23354:SF122">
    <property type="entry name" value="GTPASE-ACTIVATING PROTEIN SKYWALKER"/>
    <property type="match status" value="1"/>
</dbReference>
<dbReference type="AlphaFoldDB" id="A0A914VD34"/>
<sequence length="266" mass="29342">MQRLAATAHDISDFVRNLNVPPDTLLKTAFSIRNLKGGHIKRLQDRNELAVRQSGAEMSVTAVQRQEQNMKARHHLSDVSFRSSVLTQDTVADVIAALPTRLQLEMPRLLYRLSTDGASFSSFWAKIDAADQTIIIIRSVTGEVFGAYCSSSWSERRDKYERAKTRFFGTGESFVWSVEPEGSMVIYRWSGSTHEQPETCPQMFQAAGDTWFVIGGGGGEAIAIYDELTSGITSECQTFGSPPLVRGGGFVIDDLEVYAVPSGCDD</sequence>
<dbReference type="Proteomes" id="UP000887566">
    <property type="component" value="Unplaced"/>
</dbReference>
<evidence type="ECO:0000259" key="1">
    <source>
        <dbReference type="PROSITE" id="PS51886"/>
    </source>
</evidence>
<accession>A0A914VD34</accession>
<reference evidence="3" key="1">
    <citation type="submission" date="2022-11" db="UniProtKB">
        <authorList>
            <consortium name="WormBaseParasite"/>
        </authorList>
    </citation>
    <scope>IDENTIFICATION</scope>
</reference>
<evidence type="ECO:0000313" key="2">
    <source>
        <dbReference type="Proteomes" id="UP000887566"/>
    </source>
</evidence>
<dbReference type="InterPro" id="IPR006571">
    <property type="entry name" value="TLDc_dom"/>
</dbReference>
<protein>
    <submittedName>
        <fullName evidence="3">TLDc domain-containing protein</fullName>
    </submittedName>
</protein>
<proteinExistence type="predicted"/>
<dbReference type="Pfam" id="PF07534">
    <property type="entry name" value="TLD"/>
    <property type="match status" value="1"/>
</dbReference>
<evidence type="ECO:0000313" key="3">
    <source>
        <dbReference type="WBParaSite" id="PSAMB.scaffold1731size28313.g14652.t1"/>
    </source>
</evidence>
<dbReference type="SMART" id="SM00584">
    <property type="entry name" value="TLDc"/>
    <property type="match status" value="1"/>
</dbReference>
<feature type="domain" description="TLDc" evidence="1">
    <location>
        <begin position="84"/>
        <end position="261"/>
    </location>
</feature>
<dbReference type="PROSITE" id="PS51886">
    <property type="entry name" value="TLDC"/>
    <property type="match status" value="1"/>
</dbReference>
<keyword evidence="2" id="KW-1185">Reference proteome</keyword>
<name>A0A914VD34_9BILA</name>
<dbReference type="WBParaSite" id="PSAMB.scaffold1731size28313.g14652.t1">
    <property type="protein sequence ID" value="PSAMB.scaffold1731size28313.g14652.t1"/>
    <property type="gene ID" value="PSAMB.scaffold1731size28313.g14652"/>
</dbReference>
<organism evidence="2 3">
    <name type="scientific">Plectus sambesii</name>
    <dbReference type="NCBI Taxonomy" id="2011161"/>
    <lineage>
        <taxon>Eukaryota</taxon>
        <taxon>Metazoa</taxon>
        <taxon>Ecdysozoa</taxon>
        <taxon>Nematoda</taxon>
        <taxon>Chromadorea</taxon>
        <taxon>Plectida</taxon>
        <taxon>Plectina</taxon>
        <taxon>Plectoidea</taxon>
        <taxon>Plectidae</taxon>
        <taxon>Plectus</taxon>
    </lineage>
</organism>
<dbReference type="PANTHER" id="PTHR23354">
    <property type="entry name" value="NUCLEOLAR PROTEIN 7/ESTROGEN RECEPTOR COACTIVATOR-RELATED"/>
    <property type="match status" value="1"/>
</dbReference>